<dbReference type="Gene3D" id="3.30.40.10">
    <property type="entry name" value="Zinc/RING finger domain, C3HC4 (zinc finger)"/>
    <property type="match status" value="1"/>
</dbReference>
<feature type="compositionally biased region" description="Polar residues" evidence="4">
    <location>
        <begin position="303"/>
        <end position="323"/>
    </location>
</feature>
<evidence type="ECO:0000256" key="3">
    <source>
        <dbReference type="ARBA" id="ARBA00022833"/>
    </source>
</evidence>
<dbReference type="Pfam" id="PF13832">
    <property type="entry name" value="zf-HC5HC2H_2"/>
    <property type="match status" value="1"/>
</dbReference>
<dbReference type="AlphaFoldDB" id="A0A9N9B4Y7"/>
<dbReference type="PANTHER" id="PTHR47672:SF1">
    <property type="entry name" value="E3 UBIQUITIN-PROTEIN LIGASE SNT2"/>
    <property type="match status" value="1"/>
</dbReference>
<evidence type="ECO:0000313" key="6">
    <source>
        <dbReference type="EMBL" id="CAG8551678.1"/>
    </source>
</evidence>
<dbReference type="GO" id="GO:0004842">
    <property type="term" value="F:ubiquitin-protein transferase activity"/>
    <property type="evidence" value="ECO:0007669"/>
    <property type="project" value="TreeGrafter"/>
</dbReference>
<dbReference type="PROSITE" id="PS51805">
    <property type="entry name" value="EPHD"/>
    <property type="match status" value="1"/>
</dbReference>
<protein>
    <submittedName>
        <fullName evidence="6">203_t:CDS:1</fullName>
    </submittedName>
</protein>
<dbReference type="Proteomes" id="UP000789739">
    <property type="component" value="Unassembled WGS sequence"/>
</dbReference>
<feature type="region of interest" description="Disordered" evidence="4">
    <location>
        <begin position="303"/>
        <end position="376"/>
    </location>
</feature>
<dbReference type="OrthoDB" id="2325577at2759"/>
<evidence type="ECO:0000256" key="1">
    <source>
        <dbReference type="ARBA" id="ARBA00022723"/>
    </source>
</evidence>
<proteinExistence type="predicted"/>
<dbReference type="InterPro" id="IPR013083">
    <property type="entry name" value="Znf_RING/FYVE/PHD"/>
</dbReference>
<evidence type="ECO:0000313" key="7">
    <source>
        <dbReference type="Proteomes" id="UP000789739"/>
    </source>
</evidence>
<dbReference type="InterPro" id="IPR029617">
    <property type="entry name" value="Snt2"/>
</dbReference>
<feature type="domain" description="PHD-type" evidence="5">
    <location>
        <begin position="107"/>
        <end position="239"/>
    </location>
</feature>
<accession>A0A9N9B4Y7</accession>
<keyword evidence="3" id="KW-0862">Zinc</keyword>
<keyword evidence="7" id="KW-1185">Reference proteome</keyword>
<evidence type="ECO:0000256" key="4">
    <source>
        <dbReference type="SAM" id="MobiDB-lite"/>
    </source>
</evidence>
<gene>
    <name evidence="6" type="ORF">PBRASI_LOCUS5122</name>
</gene>
<dbReference type="InterPro" id="IPR034732">
    <property type="entry name" value="EPHD"/>
</dbReference>
<dbReference type="GO" id="GO:0048189">
    <property type="term" value="C:Lid2 complex"/>
    <property type="evidence" value="ECO:0007669"/>
    <property type="project" value="TreeGrafter"/>
</dbReference>
<name>A0A9N9B4Y7_9GLOM</name>
<comment type="caution">
    <text evidence="6">The sequence shown here is derived from an EMBL/GenBank/DDBJ whole genome shotgun (WGS) entry which is preliminary data.</text>
</comment>
<feature type="compositionally biased region" description="Basic residues" evidence="4">
    <location>
        <begin position="1"/>
        <end position="12"/>
    </location>
</feature>
<dbReference type="GO" id="GO:0008270">
    <property type="term" value="F:zinc ion binding"/>
    <property type="evidence" value="ECO:0007669"/>
    <property type="project" value="UniProtKB-KW"/>
</dbReference>
<feature type="region of interest" description="Disordered" evidence="4">
    <location>
        <begin position="1"/>
        <end position="40"/>
    </location>
</feature>
<dbReference type="EMBL" id="CAJVPI010000576">
    <property type="protein sequence ID" value="CAG8551678.1"/>
    <property type="molecule type" value="Genomic_DNA"/>
</dbReference>
<dbReference type="GO" id="GO:0036205">
    <property type="term" value="P:histone catabolic process"/>
    <property type="evidence" value="ECO:0007669"/>
    <property type="project" value="TreeGrafter"/>
</dbReference>
<dbReference type="CDD" id="cd15571">
    <property type="entry name" value="ePHD"/>
    <property type="match status" value="1"/>
</dbReference>
<keyword evidence="1" id="KW-0479">Metal-binding</keyword>
<evidence type="ECO:0000256" key="2">
    <source>
        <dbReference type="ARBA" id="ARBA00022771"/>
    </source>
</evidence>
<feature type="compositionally biased region" description="Polar residues" evidence="4">
    <location>
        <begin position="25"/>
        <end position="40"/>
    </location>
</feature>
<reference evidence="6" key="1">
    <citation type="submission" date="2021-06" db="EMBL/GenBank/DDBJ databases">
        <authorList>
            <person name="Kallberg Y."/>
            <person name="Tangrot J."/>
            <person name="Rosling A."/>
        </authorList>
    </citation>
    <scope>NUCLEOTIDE SEQUENCE</scope>
    <source>
        <strain evidence="6">BR232B</strain>
    </source>
</reference>
<keyword evidence="2" id="KW-0863">Zinc-finger</keyword>
<sequence>MSRHFSTRKTRFHTSTSQRKLENLISDTSESGSDFSESEQLTTSFGERTVAQAYDLSRVSHSNLFSGADCYGQVNYDKPPRMWFCDPCDNKKSKGSKGKRPYKMIKINTCCLCTQEEGKNNSLKRTSGYNWAHVLCAIFVDGPSFRDSDGVDFIEDIHEIPQECWRTVCDICRTRGGASVKCSGYDECHRAFHATCAQTAGYKMGFEVLPRSSTDPPRHEFGNNMDGQMIARVWCPFHVNLPPNFVKLGARDLTQQDSATYCYARVWKQLDFTTIEQKRKRRYYLTPFWDPELMKYSTPISYTKDSDPVASQPQPQVGDSTLPSPEVIDNPYNTTIALLPSPPQPPNEEANDNHDSPSTIEASSRHDSTTSIEWPPVASRFPQYPRMIPFKKISCTRCSTSISPKWWPANDTPPPVSKSSQTARVVGFTVTGPVICHKCYWEENETVKKYDAIDIARMLVNPRFVSAKDRSKSIITEEDDPQNQIENT</sequence>
<evidence type="ECO:0000259" key="5">
    <source>
        <dbReference type="PROSITE" id="PS51805"/>
    </source>
</evidence>
<organism evidence="6 7">
    <name type="scientific">Paraglomus brasilianum</name>
    <dbReference type="NCBI Taxonomy" id="144538"/>
    <lineage>
        <taxon>Eukaryota</taxon>
        <taxon>Fungi</taxon>
        <taxon>Fungi incertae sedis</taxon>
        <taxon>Mucoromycota</taxon>
        <taxon>Glomeromycotina</taxon>
        <taxon>Glomeromycetes</taxon>
        <taxon>Paraglomerales</taxon>
        <taxon>Paraglomeraceae</taxon>
        <taxon>Paraglomus</taxon>
    </lineage>
</organism>
<dbReference type="PANTHER" id="PTHR47672">
    <property type="entry name" value="E3 UBIQUITIN-PROTEIN LIGASE SNT2"/>
    <property type="match status" value="1"/>
</dbReference>